<dbReference type="Proteomes" id="UP000250235">
    <property type="component" value="Unassembled WGS sequence"/>
</dbReference>
<sequence>MEQTGMAWMFKTLENTGLKRFLAASSSVYESVVVEFFANVKVITGTIVSFVAKRKLALTKETFAKAFGLPTEGMTRFLDIPSHTVVEMRGSYPTDKGKGVLPYLDRPNPVEEHYLLVIQDIRDKVECQIQVYDQWHRLVELHMREVVSEPWKEFHKEKSSANQDLMEIRLVRPDALNTD</sequence>
<dbReference type="EMBL" id="KV012819">
    <property type="protein sequence ID" value="KZV24407.1"/>
    <property type="molecule type" value="Genomic_DNA"/>
</dbReference>
<keyword evidence="2" id="KW-1185">Reference proteome</keyword>
<proteinExistence type="predicted"/>
<organism evidence="1 2">
    <name type="scientific">Dorcoceras hygrometricum</name>
    <dbReference type="NCBI Taxonomy" id="472368"/>
    <lineage>
        <taxon>Eukaryota</taxon>
        <taxon>Viridiplantae</taxon>
        <taxon>Streptophyta</taxon>
        <taxon>Embryophyta</taxon>
        <taxon>Tracheophyta</taxon>
        <taxon>Spermatophyta</taxon>
        <taxon>Magnoliopsida</taxon>
        <taxon>eudicotyledons</taxon>
        <taxon>Gunneridae</taxon>
        <taxon>Pentapetalae</taxon>
        <taxon>asterids</taxon>
        <taxon>lamiids</taxon>
        <taxon>Lamiales</taxon>
        <taxon>Gesneriaceae</taxon>
        <taxon>Didymocarpoideae</taxon>
        <taxon>Trichosporeae</taxon>
        <taxon>Loxocarpinae</taxon>
        <taxon>Dorcoceras</taxon>
    </lineage>
</organism>
<protein>
    <submittedName>
        <fullName evidence="1">Uncharacterized protein</fullName>
    </submittedName>
</protein>
<accession>A0A2Z7AYQ6</accession>
<gene>
    <name evidence="1" type="ORF">F511_21924</name>
</gene>
<evidence type="ECO:0000313" key="1">
    <source>
        <dbReference type="EMBL" id="KZV24407.1"/>
    </source>
</evidence>
<reference evidence="1 2" key="1">
    <citation type="journal article" date="2015" name="Proc. Natl. Acad. Sci. U.S.A.">
        <title>The resurrection genome of Boea hygrometrica: A blueprint for survival of dehydration.</title>
        <authorList>
            <person name="Xiao L."/>
            <person name="Yang G."/>
            <person name="Zhang L."/>
            <person name="Yang X."/>
            <person name="Zhao S."/>
            <person name="Ji Z."/>
            <person name="Zhou Q."/>
            <person name="Hu M."/>
            <person name="Wang Y."/>
            <person name="Chen M."/>
            <person name="Xu Y."/>
            <person name="Jin H."/>
            <person name="Xiao X."/>
            <person name="Hu G."/>
            <person name="Bao F."/>
            <person name="Hu Y."/>
            <person name="Wan P."/>
            <person name="Li L."/>
            <person name="Deng X."/>
            <person name="Kuang T."/>
            <person name="Xiang C."/>
            <person name="Zhu J.K."/>
            <person name="Oliver M.J."/>
            <person name="He Y."/>
        </authorList>
    </citation>
    <scope>NUCLEOTIDE SEQUENCE [LARGE SCALE GENOMIC DNA]</scope>
    <source>
        <strain evidence="2">cv. XS01</strain>
    </source>
</reference>
<evidence type="ECO:0000313" key="2">
    <source>
        <dbReference type="Proteomes" id="UP000250235"/>
    </source>
</evidence>
<name>A0A2Z7AYQ6_9LAMI</name>
<dbReference type="OrthoDB" id="1751168at2759"/>
<dbReference type="AlphaFoldDB" id="A0A2Z7AYQ6"/>